<accession>A0A8S3BJF9</accession>
<gene>
    <name evidence="1" type="ORF">BYL167_LOCUS48503</name>
    <name evidence="2" type="ORF">GIL414_LOCUS57064</name>
</gene>
<evidence type="ECO:0000313" key="3">
    <source>
        <dbReference type="Proteomes" id="UP000681967"/>
    </source>
</evidence>
<proteinExistence type="predicted"/>
<comment type="caution">
    <text evidence="1">The sequence shown here is derived from an EMBL/GenBank/DDBJ whole genome shotgun (WGS) entry which is preliminary data.</text>
</comment>
<protein>
    <submittedName>
        <fullName evidence="1">Uncharacterized protein</fullName>
    </submittedName>
</protein>
<dbReference type="Proteomes" id="UP000681967">
    <property type="component" value="Unassembled WGS sequence"/>
</dbReference>
<dbReference type="EMBL" id="CAJOBJ010206268">
    <property type="protein sequence ID" value="CAF4997817.1"/>
    <property type="molecule type" value="Genomic_DNA"/>
</dbReference>
<dbReference type="AlphaFoldDB" id="A0A8S3BJF9"/>
<sequence>KDDHHNNNNNSLIFTGTILAISYTLKFAKNKGG</sequence>
<feature type="non-terminal residue" evidence="1">
    <location>
        <position position="1"/>
    </location>
</feature>
<evidence type="ECO:0000313" key="2">
    <source>
        <dbReference type="EMBL" id="CAF4997817.1"/>
    </source>
</evidence>
<reference evidence="1" key="1">
    <citation type="submission" date="2021-02" db="EMBL/GenBank/DDBJ databases">
        <authorList>
            <person name="Nowell W R."/>
        </authorList>
    </citation>
    <scope>NUCLEOTIDE SEQUENCE</scope>
</reference>
<dbReference type="Proteomes" id="UP000681720">
    <property type="component" value="Unassembled WGS sequence"/>
</dbReference>
<evidence type="ECO:0000313" key="1">
    <source>
        <dbReference type="EMBL" id="CAF4809464.1"/>
    </source>
</evidence>
<organism evidence="1 3">
    <name type="scientific">Rotaria magnacalcarata</name>
    <dbReference type="NCBI Taxonomy" id="392030"/>
    <lineage>
        <taxon>Eukaryota</taxon>
        <taxon>Metazoa</taxon>
        <taxon>Spiralia</taxon>
        <taxon>Gnathifera</taxon>
        <taxon>Rotifera</taxon>
        <taxon>Eurotatoria</taxon>
        <taxon>Bdelloidea</taxon>
        <taxon>Philodinida</taxon>
        <taxon>Philodinidae</taxon>
        <taxon>Rotaria</taxon>
    </lineage>
</organism>
<name>A0A8S3BJF9_9BILA</name>
<dbReference type="EMBL" id="CAJOBH010141920">
    <property type="protein sequence ID" value="CAF4809464.1"/>
    <property type="molecule type" value="Genomic_DNA"/>
</dbReference>